<feature type="compositionally biased region" description="Low complexity" evidence="1">
    <location>
        <begin position="110"/>
        <end position="120"/>
    </location>
</feature>
<evidence type="ECO:0000313" key="2">
    <source>
        <dbReference type="EMBL" id="KAF5454036.1"/>
    </source>
</evidence>
<reference evidence="2" key="2">
    <citation type="submission" date="2020-03" db="EMBL/GenBank/DDBJ databases">
        <title>Walnut 2.0.</title>
        <authorList>
            <person name="Marrano A."/>
            <person name="Britton M."/>
            <person name="Zimin A.V."/>
            <person name="Zaini P.A."/>
            <person name="Workman R."/>
            <person name="Puiu D."/>
            <person name="Bianco L."/>
            <person name="Allen B.J."/>
            <person name="Troggio M."/>
            <person name="Leslie C.A."/>
            <person name="Timp W."/>
            <person name="Dendekar A."/>
            <person name="Salzberg S.L."/>
            <person name="Neale D.B."/>
        </authorList>
    </citation>
    <scope>NUCLEOTIDE SEQUENCE</scope>
    <source>
        <tissue evidence="2">Leaves</tissue>
    </source>
</reference>
<feature type="compositionally biased region" description="Polar residues" evidence="1">
    <location>
        <begin position="90"/>
        <end position="109"/>
    </location>
</feature>
<protein>
    <submittedName>
        <fullName evidence="2">Uncharacterized protein</fullName>
    </submittedName>
</protein>
<accession>A0A833T740</accession>
<dbReference type="PANTHER" id="PTHR47481:SF10">
    <property type="entry name" value="COPIA-LIKE POLYPROTEIN_RETROTRANSPOSON"/>
    <property type="match status" value="1"/>
</dbReference>
<organism evidence="2 3">
    <name type="scientific">Juglans regia</name>
    <name type="common">English walnut</name>
    <dbReference type="NCBI Taxonomy" id="51240"/>
    <lineage>
        <taxon>Eukaryota</taxon>
        <taxon>Viridiplantae</taxon>
        <taxon>Streptophyta</taxon>
        <taxon>Embryophyta</taxon>
        <taxon>Tracheophyta</taxon>
        <taxon>Spermatophyta</taxon>
        <taxon>Magnoliopsida</taxon>
        <taxon>eudicotyledons</taxon>
        <taxon>Gunneridae</taxon>
        <taxon>Pentapetalae</taxon>
        <taxon>rosids</taxon>
        <taxon>fabids</taxon>
        <taxon>Fagales</taxon>
        <taxon>Juglandaceae</taxon>
        <taxon>Juglans</taxon>
    </lineage>
</organism>
<dbReference type="Gramene" id="Jr11_02710_p1">
    <property type="protein sequence ID" value="cds.Jr11_02710_p1"/>
    <property type="gene ID" value="Jr11_02710"/>
</dbReference>
<name>A0A833T740_JUGRE</name>
<feature type="compositionally biased region" description="Basic residues" evidence="1">
    <location>
        <begin position="121"/>
        <end position="132"/>
    </location>
</feature>
<evidence type="ECO:0000313" key="3">
    <source>
        <dbReference type="Proteomes" id="UP000619265"/>
    </source>
</evidence>
<dbReference type="AlphaFoldDB" id="A0A833T740"/>
<feature type="region of interest" description="Disordered" evidence="1">
    <location>
        <begin position="90"/>
        <end position="148"/>
    </location>
</feature>
<dbReference type="Proteomes" id="UP000619265">
    <property type="component" value="Unassembled WGS sequence"/>
</dbReference>
<sequence>MHKKYQLATLKKGSNSMPEYFNKVKNLASSLRAAGYPLPDSEFVIYLLAGLGSNYEALVTSLTTRPDSISIPQIYSYLLNHESRLSHQTQSLLSRSPLSANSTGFRPSDSSNVSSRGRFSSNRRGRHGRGFHRGGYSGPRNPSSPNQYFSTRPTCQLCNKPGHLVINCYHRFDYSYQASAPSSLVANLTEFPPSTAINSWFPDTAAMHHFTPEYTNLNLGSSPYQGSDQISIGDGSSLPIHNIGSAQLSSSTGFTYPGSATSGSC</sequence>
<dbReference type="Pfam" id="PF14223">
    <property type="entry name" value="Retrotran_gag_2"/>
    <property type="match status" value="1"/>
</dbReference>
<comment type="caution">
    <text evidence="2">The sequence shown here is derived from an EMBL/GenBank/DDBJ whole genome shotgun (WGS) entry which is preliminary data.</text>
</comment>
<proteinExistence type="predicted"/>
<evidence type="ECO:0000256" key="1">
    <source>
        <dbReference type="SAM" id="MobiDB-lite"/>
    </source>
</evidence>
<gene>
    <name evidence="2" type="ORF">F2P56_023733</name>
</gene>
<dbReference type="PANTHER" id="PTHR47481">
    <property type="match status" value="1"/>
</dbReference>
<reference evidence="2" key="1">
    <citation type="submission" date="2015-10" db="EMBL/GenBank/DDBJ databases">
        <authorList>
            <person name="Martinez-Garcia P.J."/>
            <person name="Crepeau M.W."/>
            <person name="Puiu D."/>
            <person name="Gonzalez-Ibeas D."/>
            <person name="Whalen J."/>
            <person name="Stevens K."/>
            <person name="Paul R."/>
            <person name="Butterfield T."/>
            <person name="Britton M."/>
            <person name="Reagan R."/>
            <person name="Chakraborty S."/>
            <person name="Walawage S.L."/>
            <person name="Vasquez-Gross H.A."/>
            <person name="Cardeno C."/>
            <person name="Famula R."/>
            <person name="Pratt K."/>
            <person name="Kuruganti S."/>
            <person name="Aradhya M.K."/>
            <person name="Leslie C.A."/>
            <person name="Dandekar A.M."/>
            <person name="Salzberg S.L."/>
            <person name="Wegrzyn J.L."/>
            <person name="Langley C.H."/>
            <person name="Neale D.B."/>
        </authorList>
    </citation>
    <scope>NUCLEOTIDE SEQUENCE</scope>
    <source>
        <tissue evidence="2">Leaves</tissue>
    </source>
</reference>
<dbReference type="EMBL" id="LIHL02000011">
    <property type="protein sequence ID" value="KAF5454036.1"/>
    <property type="molecule type" value="Genomic_DNA"/>
</dbReference>